<proteinExistence type="predicted"/>
<organism evidence="1 2">
    <name type="scientific">Actinomycetospora corticicola</name>
    <dbReference type="NCBI Taxonomy" id="663602"/>
    <lineage>
        <taxon>Bacteria</taxon>
        <taxon>Bacillati</taxon>
        <taxon>Actinomycetota</taxon>
        <taxon>Actinomycetes</taxon>
        <taxon>Pseudonocardiales</taxon>
        <taxon>Pseudonocardiaceae</taxon>
        <taxon>Actinomycetospora</taxon>
    </lineage>
</organism>
<keyword evidence="2" id="KW-1185">Reference proteome</keyword>
<sequence length="150" mass="16906">MSLYRSRAAIPVVEGQSTSWLRWAVKVGVDEANDLSGTVEMLRVFKERVDAIGPLAESRNWIIHGTWRRASLSPDSKVNPRPFGNDEEDGTPVLICSKSRLKGNLTQKAFSIGDIERIADEYHALNLQITREWQEIRPPMPDGWLAGSLY</sequence>
<dbReference type="Proteomes" id="UP000535890">
    <property type="component" value="Unassembled WGS sequence"/>
</dbReference>
<accession>A0A7Y9J6W7</accession>
<gene>
    <name evidence="1" type="ORF">BJ983_003792</name>
</gene>
<comment type="caution">
    <text evidence="1">The sequence shown here is derived from an EMBL/GenBank/DDBJ whole genome shotgun (WGS) entry which is preliminary data.</text>
</comment>
<dbReference type="RefSeq" id="WP_179795240.1">
    <property type="nucleotide sequence ID" value="NZ_BAABHP010000025.1"/>
</dbReference>
<dbReference type="EMBL" id="JACCBN010000001">
    <property type="protein sequence ID" value="NYD37690.1"/>
    <property type="molecule type" value="Genomic_DNA"/>
</dbReference>
<evidence type="ECO:0000313" key="2">
    <source>
        <dbReference type="Proteomes" id="UP000535890"/>
    </source>
</evidence>
<reference evidence="1 2" key="1">
    <citation type="submission" date="2020-07" db="EMBL/GenBank/DDBJ databases">
        <title>Sequencing the genomes of 1000 actinobacteria strains.</title>
        <authorList>
            <person name="Klenk H.-P."/>
        </authorList>
    </citation>
    <scope>NUCLEOTIDE SEQUENCE [LARGE SCALE GENOMIC DNA]</scope>
    <source>
        <strain evidence="1 2">DSM 45772</strain>
    </source>
</reference>
<protein>
    <submittedName>
        <fullName evidence="1">Uncharacterized protein</fullName>
    </submittedName>
</protein>
<evidence type="ECO:0000313" key="1">
    <source>
        <dbReference type="EMBL" id="NYD37690.1"/>
    </source>
</evidence>
<dbReference type="AlphaFoldDB" id="A0A7Y9J6W7"/>
<name>A0A7Y9J6W7_9PSEU</name>